<reference evidence="2 3" key="1">
    <citation type="submission" date="2024-02" db="EMBL/GenBank/DDBJ databases">
        <authorList>
            <person name="Vignale AGUSTIN F."/>
            <person name="Sosa J E."/>
            <person name="Modenutti C."/>
        </authorList>
    </citation>
    <scope>NUCLEOTIDE SEQUENCE [LARGE SCALE GENOMIC DNA]</scope>
</reference>
<keyword evidence="1" id="KW-1133">Transmembrane helix</keyword>
<dbReference type="AlphaFoldDB" id="A0ABC8T6U0"/>
<accession>A0ABC8T6U0</accession>
<evidence type="ECO:0000313" key="2">
    <source>
        <dbReference type="EMBL" id="CAK9162778.1"/>
    </source>
</evidence>
<dbReference type="Proteomes" id="UP001642360">
    <property type="component" value="Unassembled WGS sequence"/>
</dbReference>
<keyword evidence="3" id="KW-1185">Reference proteome</keyword>
<proteinExistence type="predicted"/>
<organism evidence="2 3">
    <name type="scientific">Ilex paraguariensis</name>
    <name type="common">yerba mate</name>
    <dbReference type="NCBI Taxonomy" id="185542"/>
    <lineage>
        <taxon>Eukaryota</taxon>
        <taxon>Viridiplantae</taxon>
        <taxon>Streptophyta</taxon>
        <taxon>Embryophyta</taxon>
        <taxon>Tracheophyta</taxon>
        <taxon>Spermatophyta</taxon>
        <taxon>Magnoliopsida</taxon>
        <taxon>eudicotyledons</taxon>
        <taxon>Gunneridae</taxon>
        <taxon>Pentapetalae</taxon>
        <taxon>asterids</taxon>
        <taxon>campanulids</taxon>
        <taxon>Aquifoliales</taxon>
        <taxon>Aquifoliaceae</taxon>
        <taxon>Ilex</taxon>
    </lineage>
</organism>
<protein>
    <submittedName>
        <fullName evidence="2">Uncharacterized protein</fullName>
    </submittedName>
</protein>
<keyword evidence="1" id="KW-0812">Transmembrane</keyword>
<keyword evidence="1" id="KW-0472">Membrane</keyword>
<name>A0ABC8T6U0_9AQUA</name>
<feature type="transmembrane region" description="Helical" evidence="1">
    <location>
        <begin position="20"/>
        <end position="41"/>
    </location>
</feature>
<comment type="caution">
    <text evidence="2">The sequence shown here is derived from an EMBL/GenBank/DDBJ whole genome shotgun (WGS) entry which is preliminary data.</text>
</comment>
<sequence>MSAVKPSQPPSFTSVCTLQGSFLTLTIVIIVSFTSLSLRYLHSPALQSSLPPQTFLPMNTSQVVRENNVEELPDVYHLPEIFRLTYVEMVRRFKVYIYLDGDPNTFYQTPRKLTGKYGSEGYFF</sequence>
<dbReference type="EMBL" id="CAUOFW020003946">
    <property type="protein sequence ID" value="CAK9162778.1"/>
    <property type="molecule type" value="Genomic_DNA"/>
</dbReference>
<gene>
    <name evidence="2" type="ORF">ILEXP_LOCUS31723</name>
</gene>
<evidence type="ECO:0000256" key="1">
    <source>
        <dbReference type="SAM" id="Phobius"/>
    </source>
</evidence>
<evidence type="ECO:0000313" key="3">
    <source>
        <dbReference type="Proteomes" id="UP001642360"/>
    </source>
</evidence>